<dbReference type="AlphaFoldDB" id="A0A086KQ85"/>
<dbReference type="EMBL" id="AHZU02000263">
    <property type="protein sequence ID" value="KFG46553.1"/>
    <property type="molecule type" value="Genomic_DNA"/>
</dbReference>
<evidence type="ECO:0000256" key="3">
    <source>
        <dbReference type="ARBA" id="ARBA00022771"/>
    </source>
</evidence>
<feature type="region of interest" description="Disordered" evidence="7">
    <location>
        <begin position="246"/>
        <end position="304"/>
    </location>
</feature>
<gene>
    <name evidence="9" type="ORF">TGDOM2_248270</name>
</gene>
<feature type="region of interest" description="Disordered" evidence="7">
    <location>
        <begin position="441"/>
        <end position="474"/>
    </location>
</feature>
<evidence type="ECO:0000256" key="7">
    <source>
        <dbReference type="SAM" id="MobiDB-lite"/>
    </source>
</evidence>
<evidence type="ECO:0000313" key="9">
    <source>
        <dbReference type="EMBL" id="KFG46553.1"/>
    </source>
</evidence>
<feature type="zinc finger region" description="C3H1-type" evidence="5">
    <location>
        <begin position="113"/>
        <end position="142"/>
    </location>
</feature>
<sequence>MERGGKPSVSAGVDRLMSPSVAPARVRASFLPDKKNDKEKRHVRRVTSRKTFQRGEGVESELGQMDFSTARSGKTATRSSAPIAALLAIAKTAAMTEEVPLKGIILANRRSVFHKTRLCPRLRGDRVFCPLGESCTFAHSEKELRPPPVLDRTKLCPSVLSKGASPCPGIARGEPCKFAHSKSEIRHTSNMFKTNMCLKWNRGKCKAGAECNHAHGEEELRFYRLLAYSNGTRDFRSEAEVGALRLGRAGDEKEGAPQSSPSHTKDMHPSGALKGGKHIAESAGNQKGRQNGASNPRSATNALGLWGTNKSCDAVRDRLSGSALPSTSGCMSASLSGTSSSVLKLDGDWRREDEGTGCSVSGESSTSFVDEAEQQRRQIYEELLAREQEQRRREQATQEEYQRLLLTLAASAPDLFRALFLSPNTPVAESETLRNLAQLCPQNGQNKRQLPGTDAPGFEDTSRVDEKAETVKKDDRMTSWRDGLATFLKPAAPVVNAPDPTIDDSVLRAALAAAVQSKKQQPKLEVCQERPARSDLDGLLVPSSFSLPKSGDDALGPRLDVPLQFPLGSRVSTPCRGTGSGTPDSFSTCAGGEDCMERLTNCLQFAAVEGEQAGSVPPSPLLFGSQSSVTSCESVENASFMSTPPLRAGLSPFSGAANWEQKRRSAQDEVASGSGVLFPFSPGRSDGGIVKEESQKDAFASPLETLFADPAALAFYSDPWGTNEEREARDASSPFQVFTPVKEVRDATWSQAEQALVSRRGMGLPVQQKEKAEHGQAPGPGAAFQDALALLHSLGLLSDSAKPRGAAGGAGAETPARG</sequence>
<dbReference type="InterPro" id="IPR036855">
    <property type="entry name" value="Znf_CCCH_sf"/>
</dbReference>
<name>A0A086KQ85_TOXGO</name>
<evidence type="ECO:0000256" key="1">
    <source>
        <dbReference type="ARBA" id="ARBA00022723"/>
    </source>
</evidence>
<evidence type="ECO:0000256" key="6">
    <source>
        <dbReference type="SAM" id="Coils"/>
    </source>
</evidence>
<feature type="domain" description="C3H1-type" evidence="8">
    <location>
        <begin position="191"/>
        <end position="218"/>
    </location>
</feature>
<feature type="compositionally biased region" description="Basic and acidic residues" evidence="7">
    <location>
        <begin position="460"/>
        <end position="474"/>
    </location>
</feature>
<dbReference type="PROSITE" id="PS50103">
    <property type="entry name" value="ZF_C3H1"/>
    <property type="match status" value="2"/>
</dbReference>
<keyword evidence="6" id="KW-0175">Coiled coil</keyword>
<dbReference type="Gene3D" id="4.10.1000.10">
    <property type="entry name" value="Zinc finger, CCCH-type"/>
    <property type="match status" value="1"/>
</dbReference>
<evidence type="ECO:0000256" key="5">
    <source>
        <dbReference type="PROSITE-ProRule" id="PRU00723"/>
    </source>
</evidence>
<dbReference type="PANTHER" id="PTHR12547:SF18">
    <property type="entry name" value="PROTEIN TIS11"/>
    <property type="match status" value="1"/>
</dbReference>
<dbReference type="SMART" id="SM00356">
    <property type="entry name" value="ZnF_C3H1"/>
    <property type="match status" value="3"/>
</dbReference>
<dbReference type="GO" id="GO:0003729">
    <property type="term" value="F:mRNA binding"/>
    <property type="evidence" value="ECO:0007669"/>
    <property type="project" value="InterPro"/>
</dbReference>
<dbReference type="SMR" id="A0A086KQ85"/>
<protein>
    <submittedName>
        <fullName evidence="9">Zinc finger (CCCH type) motif-containing protein</fullName>
    </submittedName>
</protein>
<keyword evidence="1 5" id="KW-0479">Metal-binding</keyword>
<dbReference type="Proteomes" id="UP000028837">
    <property type="component" value="Unassembled WGS sequence"/>
</dbReference>
<dbReference type="GO" id="GO:0008270">
    <property type="term" value="F:zinc ion binding"/>
    <property type="evidence" value="ECO:0007669"/>
    <property type="project" value="UniProtKB-KW"/>
</dbReference>
<keyword evidence="2" id="KW-0677">Repeat</keyword>
<dbReference type="OrthoDB" id="415459at2759"/>
<reference evidence="9 10" key="1">
    <citation type="submission" date="2014-02" db="EMBL/GenBank/DDBJ databases">
        <authorList>
            <person name="Sibley D."/>
            <person name="Venepally P."/>
            <person name="Karamycheva S."/>
            <person name="Hadjithomas M."/>
            <person name="Khan A."/>
            <person name="Brunk B."/>
            <person name="Roos D."/>
            <person name="Caler E."/>
            <person name="Lorenzi H."/>
        </authorList>
    </citation>
    <scope>NUCLEOTIDE SEQUENCE [LARGE SCALE GENOMIC DNA]</scope>
    <source>
        <strain evidence="9 10">GAB2-2007-GAL-DOM2</strain>
    </source>
</reference>
<feature type="domain" description="C3H1-type" evidence="8">
    <location>
        <begin position="113"/>
        <end position="142"/>
    </location>
</feature>
<proteinExistence type="predicted"/>
<feature type="zinc finger region" description="C3H1-type" evidence="5">
    <location>
        <begin position="191"/>
        <end position="218"/>
    </location>
</feature>
<feature type="coiled-coil region" evidence="6">
    <location>
        <begin position="369"/>
        <end position="404"/>
    </location>
</feature>
<dbReference type="VEuPathDB" id="ToxoDB:TGDOM2_248270"/>
<dbReference type="Gene3D" id="3.30.1370.210">
    <property type="match status" value="1"/>
</dbReference>
<evidence type="ECO:0000313" key="10">
    <source>
        <dbReference type="Proteomes" id="UP000028837"/>
    </source>
</evidence>
<feature type="region of interest" description="Disordered" evidence="7">
    <location>
        <begin position="1"/>
        <end position="59"/>
    </location>
</feature>
<evidence type="ECO:0000256" key="4">
    <source>
        <dbReference type="ARBA" id="ARBA00022833"/>
    </source>
</evidence>
<feature type="region of interest" description="Disordered" evidence="7">
    <location>
        <begin position="799"/>
        <end position="818"/>
    </location>
</feature>
<feature type="compositionally biased region" description="Polar residues" evidence="7">
    <location>
        <begin position="283"/>
        <end position="301"/>
    </location>
</feature>
<dbReference type="SUPFAM" id="SSF90229">
    <property type="entry name" value="CCCH zinc finger"/>
    <property type="match status" value="2"/>
</dbReference>
<feature type="compositionally biased region" description="Basic residues" evidence="7">
    <location>
        <begin position="41"/>
        <end position="52"/>
    </location>
</feature>
<dbReference type="PANTHER" id="PTHR12547">
    <property type="entry name" value="CCCH ZINC FINGER/TIS11-RELATED"/>
    <property type="match status" value="1"/>
</dbReference>
<accession>A0A086KQ85</accession>
<dbReference type="InterPro" id="IPR045877">
    <property type="entry name" value="ZFP36-like"/>
</dbReference>
<organism evidence="9 10">
    <name type="scientific">Toxoplasma gondii GAB2-2007-GAL-DOM2</name>
    <dbReference type="NCBI Taxonomy" id="1130820"/>
    <lineage>
        <taxon>Eukaryota</taxon>
        <taxon>Sar</taxon>
        <taxon>Alveolata</taxon>
        <taxon>Apicomplexa</taxon>
        <taxon>Conoidasida</taxon>
        <taxon>Coccidia</taxon>
        <taxon>Eucoccidiorida</taxon>
        <taxon>Eimeriorina</taxon>
        <taxon>Sarcocystidae</taxon>
        <taxon>Toxoplasma</taxon>
    </lineage>
</organism>
<evidence type="ECO:0000259" key="8">
    <source>
        <dbReference type="PROSITE" id="PS50103"/>
    </source>
</evidence>
<comment type="caution">
    <text evidence="9">The sequence shown here is derived from an EMBL/GenBank/DDBJ whole genome shotgun (WGS) entry which is preliminary data.</text>
</comment>
<evidence type="ECO:0000256" key="2">
    <source>
        <dbReference type="ARBA" id="ARBA00022737"/>
    </source>
</evidence>
<keyword evidence="3 5" id="KW-0863">Zinc-finger</keyword>
<dbReference type="InterPro" id="IPR000571">
    <property type="entry name" value="Znf_CCCH"/>
</dbReference>
<keyword evidence="4 5" id="KW-0862">Zinc</keyword>